<dbReference type="SUPFAM" id="SSF109854">
    <property type="entry name" value="DinB/YfiT-like putative metalloenzymes"/>
    <property type="match status" value="1"/>
</dbReference>
<dbReference type="Pfam" id="PF11716">
    <property type="entry name" value="MDMPI_N"/>
    <property type="match status" value="1"/>
</dbReference>
<dbReference type="RefSeq" id="WP_310298208.1">
    <property type="nucleotide sequence ID" value="NZ_BAAAPS010000002.1"/>
</dbReference>
<dbReference type="InterPro" id="IPR017517">
    <property type="entry name" value="Maleyloyr_isom"/>
</dbReference>
<dbReference type="Pfam" id="PF07398">
    <property type="entry name" value="MDMPI_C"/>
    <property type="match status" value="1"/>
</dbReference>
<dbReference type="InterPro" id="IPR034660">
    <property type="entry name" value="DinB/YfiT-like"/>
</dbReference>
<reference evidence="3 4" key="1">
    <citation type="submission" date="2023-07" db="EMBL/GenBank/DDBJ databases">
        <title>Sequencing the genomes of 1000 actinobacteria strains.</title>
        <authorList>
            <person name="Klenk H.-P."/>
        </authorList>
    </citation>
    <scope>NUCLEOTIDE SEQUENCE [LARGE SCALE GENOMIC DNA]</scope>
    <source>
        <strain evidence="3 4">DSM 19426</strain>
    </source>
</reference>
<dbReference type="PANTHER" id="PTHR40758">
    <property type="entry name" value="CONSERVED PROTEIN"/>
    <property type="match status" value="1"/>
</dbReference>
<dbReference type="InterPro" id="IPR024344">
    <property type="entry name" value="MDMPI_metal-binding"/>
</dbReference>
<comment type="caution">
    <text evidence="3">The sequence shown here is derived from an EMBL/GenBank/DDBJ whole genome shotgun (WGS) entry which is preliminary data.</text>
</comment>
<organism evidence="3 4">
    <name type="scientific">Nocardioides marmoribigeumensis</name>
    <dbReference type="NCBI Taxonomy" id="433649"/>
    <lineage>
        <taxon>Bacteria</taxon>
        <taxon>Bacillati</taxon>
        <taxon>Actinomycetota</taxon>
        <taxon>Actinomycetes</taxon>
        <taxon>Propionibacteriales</taxon>
        <taxon>Nocardioidaceae</taxon>
        <taxon>Nocardioides</taxon>
    </lineage>
</organism>
<feature type="domain" description="MDMPI C-terminal" evidence="1">
    <location>
        <begin position="151"/>
        <end position="255"/>
    </location>
</feature>
<dbReference type="PANTHER" id="PTHR40758:SF1">
    <property type="entry name" value="CONSERVED PROTEIN"/>
    <property type="match status" value="1"/>
</dbReference>
<protein>
    <submittedName>
        <fullName evidence="3">Uncharacterized protein (TIGR03083 family)</fullName>
    </submittedName>
</protein>
<evidence type="ECO:0000313" key="3">
    <source>
        <dbReference type="EMBL" id="MDR7360958.1"/>
    </source>
</evidence>
<sequence length="269" mass="28895">MTPAPLALPHATYLEHLAAESQRFRDVLATCDLDAPVPSCPDWDARALLDHLAGVQWHWGTVVRERITEDGDLEPPPFPHEREALLAAYDDASAALQGSLRDTDPDTEVWMWAEDKRVGFIARRQALEAAVHRMDAELAAGVPVTAVDPALAADGVLEVLDVMYGGCPPWGSFEPLGPHAVVRCTDTGDEVTVVVGRFTGTDPDGTSYDEPDLSVRAADPESEPSAAVTGTADDLLAWLWHRRGRASVTMTGDATTIEVLVGLLDGAID</sequence>
<gene>
    <name evidence="3" type="ORF">J2S63_000511</name>
</gene>
<dbReference type="EMBL" id="JAVDYG010000001">
    <property type="protein sequence ID" value="MDR7360958.1"/>
    <property type="molecule type" value="Genomic_DNA"/>
</dbReference>
<accession>A0ABU2BT85</accession>
<dbReference type="InterPro" id="IPR010872">
    <property type="entry name" value="MDMPI_C-term_domain"/>
</dbReference>
<dbReference type="Proteomes" id="UP001183648">
    <property type="component" value="Unassembled WGS sequence"/>
</dbReference>
<evidence type="ECO:0000259" key="1">
    <source>
        <dbReference type="Pfam" id="PF07398"/>
    </source>
</evidence>
<proteinExistence type="predicted"/>
<evidence type="ECO:0000313" key="4">
    <source>
        <dbReference type="Proteomes" id="UP001183648"/>
    </source>
</evidence>
<dbReference type="NCBIfam" id="TIGR03083">
    <property type="entry name" value="maleylpyruvate isomerase family mycothiol-dependent enzyme"/>
    <property type="match status" value="1"/>
</dbReference>
<name>A0ABU2BT85_9ACTN</name>
<keyword evidence="4" id="KW-1185">Reference proteome</keyword>
<feature type="domain" description="Mycothiol-dependent maleylpyruvate isomerase metal-binding" evidence="2">
    <location>
        <begin position="15"/>
        <end position="136"/>
    </location>
</feature>
<evidence type="ECO:0000259" key="2">
    <source>
        <dbReference type="Pfam" id="PF11716"/>
    </source>
</evidence>